<dbReference type="Proteomes" id="UP000722989">
    <property type="component" value="Unassembled WGS sequence"/>
</dbReference>
<protein>
    <submittedName>
        <fullName evidence="3">Serine/threonine-protein phosphatase</fullName>
    </submittedName>
</protein>
<evidence type="ECO:0000313" key="4">
    <source>
        <dbReference type="Proteomes" id="UP000722989"/>
    </source>
</evidence>
<accession>A0ABX0Y2M1</accession>
<feature type="domain" description="PPM-type phosphatase" evidence="2">
    <location>
        <begin position="175"/>
        <end position="391"/>
    </location>
</feature>
<evidence type="ECO:0000256" key="1">
    <source>
        <dbReference type="ARBA" id="ARBA00022801"/>
    </source>
</evidence>
<sequence>MKPPPELWQDAIFELLRRTQRAQPGDLADAANAAVRPLDAEITIYLVDHEQRTLRAVPGRGRPTPQSLPVDASLAGRAFMTGTLVPVAGERWRLWTQLQDGTERLGVLNLRLPEWLDPGDPEVTAGLRQFNELVGHLVAAKNPYGDALRRARRSRRPSTASELLWRMLPPLSFATDHVVISAILEPAYEVGGDAFDYAVDADVARVAVLDAVGRGLHAGLTAAVALSAMRTARIDGDGLYAVARAADEALTDNFGDQRYVTAVLAEIDLISGAVRYVNAGHPPPVLLRGGKAVGVLDRGRRMPLGLDDPAVEPAELALEPGDRLLFHTDGFTEARDEHGGEFGVHRLVDFAERHAAAGLPVPETLRRLSHDVLAHQYGPLRDDATLLMVSWSEEDSRRVLV</sequence>
<dbReference type="InterPro" id="IPR052016">
    <property type="entry name" value="Bact_Sigma-Reg"/>
</dbReference>
<dbReference type="SMART" id="SM00331">
    <property type="entry name" value="PP2C_SIG"/>
    <property type="match status" value="1"/>
</dbReference>
<dbReference type="SUPFAM" id="SSF81606">
    <property type="entry name" value="PP2C-like"/>
    <property type="match status" value="1"/>
</dbReference>
<comment type="caution">
    <text evidence="3">The sequence shown here is derived from an EMBL/GenBank/DDBJ whole genome shotgun (WGS) entry which is preliminary data.</text>
</comment>
<keyword evidence="4" id="KW-1185">Reference proteome</keyword>
<gene>
    <name evidence="3" type="ORF">HC031_23275</name>
</gene>
<dbReference type="PANTHER" id="PTHR43156:SF2">
    <property type="entry name" value="STAGE II SPORULATION PROTEIN E"/>
    <property type="match status" value="1"/>
</dbReference>
<reference evidence="3 4" key="1">
    <citation type="submission" date="2020-03" db="EMBL/GenBank/DDBJ databases">
        <title>WGS of the type strain of Planosporangium spp.</title>
        <authorList>
            <person name="Thawai C."/>
        </authorList>
    </citation>
    <scope>NUCLEOTIDE SEQUENCE [LARGE SCALE GENOMIC DNA]</scope>
    <source>
        <strain evidence="3 4">TBRC 5610</strain>
    </source>
</reference>
<name>A0ABX0Y2M1_9ACTN</name>
<dbReference type="PANTHER" id="PTHR43156">
    <property type="entry name" value="STAGE II SPORULATION PROTEIN E-RELATED"/>
    <property type="match status" value="1"/>
</dbReference>
<proteinExistence type="predicted"/>
<dbReference type="EMBL" id="JAATVY010000020">
    <property type="protein sequence ID" value="NJC72617.1"/>
    <property type="molecule type" value="Genomic_DNA"/>
</dbReference>
<dbReference type="InterPro" id="IPR036457">
    <property type="entry name" value="PPM-type-like_dom_sf"/>
</dbReference>
<evidence type="ECO:0000259" key="2">
    <source>
        <dbReference type="SMART" id="SM00331"/>
    </source>
</evidence>
<evidence type="ECO:0000313" key="3">
    <source>
        <dbReference type="EMBL" id="NJC72617.1"/>
    </source>
</evidence>
<dbReference type="InterPro" id="IPR001932">
    <property type="entry name" value="PPM-type_phosphatase-like_dom"/>
</dbReference>
<dbReference type="Gene3D" id="3.60.40.10">
    <property type="entry name" value="PPM-type phosphatase domain"/>
    <property type="match status" value="1"/>
</dbReference>
<organism evidence="3 4">
    <name type="scientific">Planosporangium thailandense</name>
    <dbReference type="NCBI Taxonomy" id="765197"/>
    <lineage>
        <taxon>Bacteria</taxon>
        <taxon>Bacillati</taxon>
        <taxon>Actinomycetota</taxon>
        <taxon>Actinomycetes</taxon>
        <taxon>Micromonosporales</taxon>
        <taxon>Micromonosporaceae</taxon>
        <taxon>Planosporangium</taxon>
    </lineage>
</organism>
<dbReference type="Pfam" id="PF07228">
    <property type="entry name" value="SpoIIE"/>
    <property type="match status" value="1"/>
</dbReference>
<keyword evidence="1" id="KW-0378">Hydrolase</keyword>
<dbReference type="RefSeq" id="WP_167927527.1">
    <property type="nucleotide sequence ID" value="NZ_JAATVY010000020.1"/>
</dbReference>